<sequence length="360" mass="41137">MSYFFLKTDSFNFVPINKTPWGGSKIAEIKKKYFPHFLNKIPAKIGESWEVSTDIHYPSKIISDNKELNNKTLIEVLKNNNAKKILGESIFNKYGAHCPLLLKWLNASDFLSVQLHPNNNNPALKPEECGKPESWLVLDIEQDGFVYLGFKEHLTQSEITEFLLNDEPEKCLYRYEPKVFDYISVPPGCVHAIGKGVFVAEPQYVLPQKSGKTWRISDWKRLYNKHGQKSETGKPRELHVKESINSIDWSLPRGKHLEKLLIKNMAENTVFYGDTYNPFAISVFNEIGTFCYKPLFKNTFSIITVWSGEIIMKHNNKTSTLKGGESGLILSNIDNIHLTLKSKNSDLPKAAFFSLNSEVI</sequence>
<dbReference type="InterPro" id="IPR014710">
    <property type="entry name" value="RmlC-like_jellyroll"/>
</dbReference>
<dbReference type="SUPFAM" id="SSF51182">
    <property type="entry name" value="RmlC-like cupins"/>
    <property type="match status" value="1"/>
</dbReference>
<proteinExistence type="predicted"/>
<dbReference type="GO" id="GO:0005975">
    <property type="term" value="P:carbohydrate metabolic process"/>
    <property type="evidence" value="ECO:0007669"/>
    <property type="project" value="InterPro"/>
</dbReference>
<gene>
    <name evidence="6" type="ORF">DCC88_06130</name>
</gene>
<evidence type="ECO:0000256" key="2">
    <source>
        <dbReference type="ARBA" id="ARBA00022833"/>
    </source>
</evidence>
<name>A0A369KRM3_9BACT</name>
<keyword evidence="2 3" id="KW-0862">Zinc</keyword>
<feature type="binding site" evidence="3">
    <location>
        <position position="116"/>
    </location>
    <ligand>
        <name>Zn(2+)</name>
        <dbReference type="ChEBI" id="CHEBI:29105"/>
    </ligand>
</feature>
<dbReference type="PANTHER" id="PTHR42742">
    <property type="entry name" value="TRANSCRIPTIONAL REPRESSOR MPRA"/>
    <property type="match status" value="1"/>
</dbReference>
<dbReference type="InterPro" id="IPR046457">
    <property type="entry name" value="PMI_typeI_cat"/>
</dbReference>
<evidence type="ECO:0000313" key="6">
    <source>
        <dbReference type="EMBL" id="RDB36252.1"/>
    </source>
</evidence>
<feature type="binding site" evidence="3">
    <location>
        <position position="191"/>
    </location>
    <ligand>
        <name>Zn(2+)</name>
        <dbReference type="ChEBI" id="CHEBI:29105"/>
    </ligand>
</feature>
<reference evidence="6" key="1">
    <citation type="submission" date="2018-04" db="EMBL/GenBank/DDBJ databases">
        <title>Draft genome sequence of the Candidatus Spirobacillus cienkowskii, a pathogen of freshwater Daphnia species, reconstructed from hemolymph metagenomic reads.</title>
        <authorList>
            <person name="Bresciani L."/>
            <person name="Lemos L.N."/>
            <person name="Wale N."/>
            <person name="Lin J.Y."/>
            <person name="Fernandes G.R."/>
            <person name="Duffy M.A."/>
            <person name="Rodrigues J.M."/>
        </authorList>
    </citation>
    <scope>NUCLEOTIDE SEQUENCE [LARGE SCALE GENOMIC DNA]</scope>
    <source>
        <strain evidence="6">Binning01</strain>
    </source>
</reference>
<dbReference type="PANTHER" id="PTHR42742:SF3">
    <property type="entry name" value="FRUCTOKINASE"/>
    <property type="match status" value="1"/>
</dbReference>
<evidence type="ECO:0000259" key="5">
    <source>
        <dbReference type="Pfam" id="PF20511"/>
    </source>
</evidence>
<dbReference type="Pfam" id="PF20511">
    <property type="entry name" value="PMI_typeI_cat"/>
    <property type="match status" value="1"/>
</dbReference>
<dbReference type="CDD" id="cd07010">
    <property type="entry name" value="cupin_PMI_type_I_N_bac"/>
    <property type="match status" value="1"/>
</dbReference>
<evidence type="ECO:0000256" key="4">
    <source>
        <dbReference type="PIRSR" id="PIRSR036894-2"/>
    </source>
</evidence>
<keyword evidence="1 3" id="KW-0479">Metal-binding</keyword>
<evidence type="ECO:0000313" key="7">
    <source>
        <dbReference type="Proteomes" id="UP000253934"/>
    </source>
</evidence>
<protein>
    <recommendedName>
        <fullName evidence="5">Phosphomannose isomerase type I catalytic domain-containing protein</fullName>
    </recommendedName>
</protein>
<dbReference type="PIRSF" id="PIRSF036894">
    <property type="entry name" value="PMI_Firm_short"/>
    <property type="match status" value="1"/>
</dbReference>
<dbReference type="InterPro" id="IPR014628">
    <property type="entry name" value="Man6P_isomerase_Firm_short"/>
</dbReference>
<dbReference type="InterPro" id="IPR051804">
    <property type="entry name" value="Carb_Metab_Reg_Kinase/Isom"/>
</dbReference>
<organism evidence="6 7">
    <name type="scientific">Spirobacillus cienkowskii</name>
    <dbReference type="NCBI Taxonomy" id="495820"/>
    <lineage>
        <taxon>Bacteria</taxon>
        <taxon>Pseudomonadati</taxon>
        <taxon>Bdellovibrionota</taxon>
        <taxon>Oligoflexia</taxon>
        <taxon>Silvanigrellales</taxon>
        <taxon>Spirobacillus</taxon>
    </lineage>
</organism>
<feature type="active site" evidence="4">
    <location>
        <position position="215"/>
    </location>
</feature>
<comment type="cofactor">
    <cofactor evidence="3">
        <name>Zn(2+)</name>
        <dbReference type="ChEBI" id="CHEBI:29105"/>
    </cofactor>
    <text evidence="3">Binds 1 zinc ion per subunit.</text>
</comment>
<comment type="caution">
    <text evidence="6">The sequence shown here is derived from an EMBL/GenBank/DDBJ whole genome shotgun (WGS) entry which is preliminary data.</text>
</comment>
<evidence type="ECO:0000256" key="3">
    <source>
        <dbReference type="PIRSR" id="PIRSR036894-1"/>
    </source>
</evidence>
<feature type="domain" description="Phosphomannose isomerase type I catalytic" evidence="5">
    <location>
        <begin position="17"/>
        <end position="121"/>
    </location>
</feature>
<dbReference type="GO" id="GO:0004476">
    <property type="term" value="F:mannose-6-phosphate isomerase activity"/>
    <property type="evidence" value="ECO:0007669"/>
    <property type="project" value="InterPro"/>
</dbReference>
<dbReference type="Gene3D" id="2.60.120.10">
    <property type="entry name" value="Jelly Rolls"/>
    <property type="match status" value="1"/>
</dbReference>
<dbReference type="GO" id="GO:0008270">
    <property type="term" value="F:zinc ion binding"/>
    <property type="evidence" value="ECO:0007669"/>
    <property type="project" value="InterPro"/>
</dbReference>
<evidence type="ECO:0000256" key="1">
    <source>
        <dbReference type="ARBA" id="ARBA00022723"/>
    </source>
</evidence>
<feature type="binding site" evidence="3">
    <location>
        <position position="133"/>
    </location>
    <ligand>
        <name>Zn(2+)</name>
        <dbReference type="ChEBI" id="CHEBI:29105"/>
    </ligand>
</feature>
<dbReference type="AlphaFoldDB" id="A0A369KRM3"/>
<dbReference type="EMBL" id="QOVW01000064">
    <property type="protein sequence ID" value="RDB36252.1"/>
    <property type="molecule type" value="Genomic_DNA"/>
</dbReference>
<keyword evidence="7" id="KW-1185">Reference proteome</keyword>
<dbReference type="Proteomes" id="UP000253934">
    <property type="component" value="Unassembled WGS sequence"/>
</dbReference>
<dbReference type="InterPro" id="IPR011051">
    <property type="entry name" value="RmlC_Cupin_sf"/>
</dbReference>
<accession>A0A369KRM3</accession>